<dbReference type="STRING" id="355243.SAMN03080615_00839"/>
<sequence length="192" mass="21844">MDIRYDDFRVQLLRTLNDADGLSSEARSMVTAMSQRLERQGELSPRMVQANPLSDILLQVKSSYQSLPAEVHPLVGSFFNIADYLAWYKRPAPDMPDFMIGHANAEIIGPRGLERRDDLVVGVTLMRPGITYPDHQHPPEELYIVLSEGLWRQNDNPWWSPGHGGLVYNPADIVHSMRSVETPLFALWCLQM</sequence>
<evidence type="ECO:0000313" key="2">
    <source>
        <dbReference type="Proteomes" id="UP000198749"/>
    </source>
</evidence>
<keyword evidence="2" id="KW-1185">Reference proteome</keyword>
<dbReference type="InterPro" id="IPR031723">
    <property type="entry name" value="DMSP_lyase"/>
</dbReference>
<dbReference type="RefSeq" id="WP_091354427.1">
    <property type="nucleotide sequence ID" value="NZ_AP025284.1"/>
</dbReference>
<organism evidence="1 2">
    <name type="scientific">Amphritea atlantica</name>
    <dbReference type="NCBI Taxonomy" id="355243"/>
    <lineage>
        <taxon>Bacteria</taxon>
        <taxon>Pseudomonadati</taxon>
        <taxon>Pseudomonadota</taxon>
        <taxon>Gammaproteobacteria</taxon>
        <taxon>Oceanospirillales</taxon>
        <taxon>Oceanospirillaceae</taxon>
        <taxon>Amphritea</taxon>
    </lineage>
</organism>
<protein>
    <submittedName>
        <fullName evidence="1">Cupin domain protein</fullName>
    </submittedName>
</protein>
<reference evidence="2" key="1">
    <citation type="submission" date="2016-10" db="EMBL/GenBank/DDBJ databases">
        <authorList>
            <person name="Varghese N."/>
            <person name="Submissions S."/>
        </authorList>
    </citation>
    <scope>NUCLEOTIDE SEQUENCE [LARGE SCALE GENOMIC DNA]</scope>
    <source>
        <strain evidence="2">DSM 18887</strain>
    </source>
</reference>
<dbReference type="InterPro" id="IPR011051">
    <property type="entry name" value="RmlC_Cupin_sf"/>
</dbReference>
<proteinExistence type="predicted"/>
<gene>
    <name evidence="1" type="ORF">SAMN03080615_00839</name>
</gene>
<dbReference type="Pfam" id="PF16867">
    <property type="entry name" value="DMSP_lyase"/>
    <property type="match status" value="1"/>
</dbReference>
<name>A0A1H9EDN6_9GAMM</name>
<dbReference type="OrthoDB" id="9083851at2"/>
<dbReference type="Gene3D" id="2.60.120.10">
    <property type="entry name" value="Jelly Rolls"/>
    <property type="match status" value="1"/>
</dbReference>
<dbReference type="SUPFAM" id="SSF51182">
    <property type="entry name" value="RmlC-like cupins"/>
    <property type="match status" value="1"/>
</dbReference>
<dbReference type="Proteomes" id="UP000198749">
    <property type="component" value="Unassembled WGS sequence"/>
</dbReference>
<dbReference type="GO" id="GO:0047869">
    <property type="term" value="F:dimethylpropiothetin dethiomethylase activity"/>
    <property type="evidence" value="ECO:0007669"/>
    <property type="project" value="InterPro"/>
</dbReference>
<dbReference type="EMBL" id="FOGB01000002">
    <property type="protein sequence ID" value="SEQ23672.1"/>
    <property type="molecule type" value="Genomic_DNA"/>
</dbReference>
<evidence type="ECO:0000313" key="1">
    <source>
        <dbReference type="EMBL" id="SEQ23672.1"/>
    </source>
</evidence>
<dbReference type="InterPro" id="IPR014710">
    <property type="entry name" value="RmlC-like_jellyroll"/>
</dbReference>
<dbReference type="AlphaFoldDB" id="A0A1H9EDN6"/>
<accession>A0A1H9EDN6</accession>